<evidence type="ECO:0000313" key="2">
    <source>
        <dbReference type="Proteomes" id="UP001165287"/>
    </source>
</evidence>
<gene>
    <name evidence="1" type="ORF">K9V48_25310</name>
</gene>
<dbReference type="RefSeq" id="WP_224141873.1">
    <property type="nucleotide sequence ID" value="NZ_JAIQUM010000111.1"/>
</dbReference>
<proteinExistence type="predicted"/>
<sequence>MRTCFMCKDTIDNTVSNSRLREIKKAAKDFPGSKKEEMNQIKVLTLKFANKKICEYCYLKEMAFLTTVMRIKAMKDKEASS</sequence>
<evidence type="ECO:0008006" key="3">
    <source>
        <dbReference type="Google" id="ProtNLM"/>
    </source>
</evidence>
<reference evidence="1" key="1">
    <citation type="submission" date="2024-05" db="EMBL/GenBank/DDBJ databases">
        <title>Metabacillus sp. nov., isolated from the rhizosphere soil of tomato plants.</title>
        <authorList>
            <person name="Ma R."/>
        </authorList>
    </citation>
    <scope>NUCLEOTIDE SEQUENCE</scope>
    <source>
        <strain evidence="1">DBTR6</strain>
    </source>
</reference>
<evidence type="ECO:0000313" key="1">
    <source>
        <dbReference type="EMBL" id="MBZ5753453.1"/>
    </source>
</evidence>
<dbReference type="EMBL" id="JAIQUM010000111">
    <property type="protein sequence ID" value="MBZ5753453.1"/>
    <property type="molecule type" value="Genomic_DNA"/>
</dbReference>
<organism evidence="1 2">
    <name type="scientific">Metabacillus rhizolycopersici</name>
    <dbReference type="NCBI Taxonomy" id="2875709"/>
    <lineage>
        <taxon>Bacteria</taxon>
        <taxon>Bacillati</taxon>
        <taxon>Bacillota</taxon>
        <taxon>Bacilli</taxon>
        <taxon>Bacillales</taxon>
        <taxon>Bacillaceae</taxon>
        <taxon>Metabacillus</taxon>
    </lineage>
</organism>
<name>A0ABS7UZL9_9BACI</name>
<dbReference type="Proteomes" id="UP001165287">
    <property type="component" value="Unassembled WGS sequence"/>
</dbReference>
<comment type="caution">
    <text evidence="1">The sequence shown here is derived from an EMBL/GenBank/DDBJ whole genome shotgun (WGS) entry which is preliminary data.</text>
</comment>
<accession>A0ABS7UZL9</accession>
<keyword evidence="2" id="KW-1185">Reference proteome</keyword>
<protein>
    <recommendedName>
        <fullName evidence="3">Fe3+ hydroxamate ABC transporter substrate-binding protein</fullName>
    </recommendedName>
</protein>